<dbReference type="InterPro" id="IPR012574">
    <property type="entry name" value="ATP5MJ"/>
</dbReference>
<reference evidence="1" key="1">
    <citation type="submission" date="2019-03" db="UniProtKB">
        <authorList>
            <consortium name="Ensembl"/>
        </authorList>
    </citation>
    <scope>IDENTIFICATION</scope>
</reference>
<name>A0A452VLC4_URSMA</name>
<dbReference type="Pfam" id="PF08039">
    <property type="entry name" value="Mit_proteolip"/>
    <property type="match status" value="1"/>
</dbReference>
<dbReference type="AlphaFoldDB" id="A0A452VLC4"/>
<gene>
    <name evidence="1" type="primary">ATP5MPL</name>
</gene>
<dbReference type="Ensembl" id="ENSUMAT00000040802.1">
    <property type="protein sequence ID" value="ENSUMAP00000034506.1"/>
    <property type="gene ID" value="ENSUMAG00000024831.1"/>
</dbReference>
<dbReference type="PANTHER" id="PTHR15233:SF1">
    <property type="entry name" value="ATP SYNTHASE SUBUNIT ATP5MJ, MITOCHONDRIAL"/>
    <property type="match status" value="1"/>
</dbReference>
<accession>A0A452VLC4</accession>
<sequence length="139" mass="15384">MPARALWGRWTYLCVTEGQPSERTTPRTWPSLGLEPRILAPPGAGTPSCPVTAGRREKGNALGPSELFFPPGGFRGLLQMLQSLIKNVWIPMKPYYTQVYQEIWLGMGLMSVIIYKIRSADKRSKALKASSPAPAHGHH</sequence>
<organism evidence="1">
    <name type="scientific">Ursus maritimus</name>
    <name type="common">Polar bear</name>
    <name type="synonym">Thalarctos maritimus</name>
    <dbReference type="NCBI Taxonomy" id="29073"/>
    <lineage>
        <taxon>Eukaryota</taxon>
        <taxon>Metazoa</taxon>
        <taxon>Chordata</taxon>
        <taxon>Craniata</taxon>
        <taxon>Vertebrata</taxon>
        <taxon>Euteleostomi</taxon>
        <taxon>Mammalia</taxon>
        <taxon>Eutheria</taxon>
        <taxon>Laurasiatheria</taxon>
        <taxon>Carnivora</taxon>
        <taxon>Caniformia</taxon>
        <taxon>Ursidae</taxon>
        <taxon>Ursus</taxon>
    </lineage>
</organism>
<dbReference type="GeneTree" id="ENSGT00390000016760"/>
<proteinExistence type="predicted"/>
<dbReference type="PANTHER" id="PTHR15233">
    <property type="entry name" value="MITOCHONDRIAL PROTEOLIPID"/>
    <property type="match status" value="1"/>
</dbReference>
<protein>
    <submittedName>
        <fullName evidence="1">ATP synthase membrane subunit 6.8PL</fullName>
    </submittedName>
</protein>
<dbReference type="GO" id="GO:0005739">
    <property type="term" value="C:mitochondrion"/>
    <property type="evidence" value="ECO:0007669"/>
    <property type="project" value="InterPro"/>
</dbReference>
<evidence type="ECO:0000313" key="1">
    <source>
        <dbReference type="Ensembl" id="ENSUMAP00000034506"/>
    </source>
</evidence>